<keyword evidence="4" id="KW-1185">Reference proteome</keyword>
<dbReference type="GO" id="GO:0043386">
    <property type="term" value="P:mycotoxin biosynthetic process"/>
    <property type="evidence" value="ECO:0007669"/>
    <property type="project" value="InterPro"/>
</dbReference>
<gene>
    <name evidence="3" type="ORF">R3P38DRAFT_1780003</name>
</gene>
<keyword evidence="2" id="KW-1133">Transmembrane helix</keyword>
<protein>
    <submittedName>
        <fullName evidence="3">Uncharacterized protein</fullName>
    </submittedName>
</protein>
<dbReference type="PANTHER" id="PTHR33365">
    <property type="entry name" value="YALI0B05434P"/>
    <property type="match status" value="1"/>
</dbReference>
<comment type="similarity">
    <text evidence="1">Belongs to the ustYa family.</text>
</comment>
<keyword evidence="2" id="KW-0472">Membrane</keyword>
<dbReference type="EMBL" id="JAWWNJ010000082">
    <property type="protein sequence ID" value="KAK7001628.1"/>
    <property type="molecule type" value="Genomic_DNA"/>
</dbReference>
<comment type="caution">
    <text evidence="3">The sequence shown here is derived from an EMBL/GenBank/DDBJ whole genome shotgun (WGS) entry which is preliminary data.</text>
</comment>
<dbReference type="Pfam" id="PF11807">
    <property type="entry name" value="UstYa"/>
    <property type="match status" value="1"/>
</dbReference>
<evidence type="ECO:0000256" key="1">
    <source>
        <dbReference type="ARBA" id="ARBA00035112"/>
    </source>
</evidence>
<dbReference type="PANTHER" id="PTHR33365:SF13">
    <property type="entry name" value="TAT PATHWAY SIGNAL SEQUENCE"/>
    <property type="match status" value="1"/>
</dbReference>
<evidence type="ECO:0000256" key="2">
    <source>
        <dbReference type="SAM" id="Phobius"/>
    </source>
</evidence>
<feature type="transmembrane region" description="Helical" evidence="2">
    <location>
        <begin position="6"/>
        <end position="29"/>
    </location>
</feature>
<name>A0AAW0A6X1_9AGAR</name>
<reference evidence="3 4" key="1">
    <citation type="journal article" date="2024" name="J Genomics">
        <title>Draft genome sequencing and assembly of Favolaschia claudopus CIRM-BRFM 2984 isolated from oak limbs.</title>
        <authorList>
            <person name="Navarro D."/>
            <person name="Drula E."/>
            <person name="Chaduli D."/>
            <person name="Cazenave R."/>
            <person name="Ahrendt S."/>
            <person name="Wang J."/>
            <person name="Lipzen A."/>
            <person name="Daum C."/>
            <person name="Barry K."/>
            <person name="Grigoriev I.V."/>
            <person name="Favel A."/>
            <person name="Rosso M.N."/>
            <person name="Martin F."/>
        </authorList>
    </citation>
    <scope>NUCLEOTIDE SEQUENCE [LARGE SCALE GENOMIC DNA]</scope>
    <source>
        <strain evidence="3 4">CIRM-BRFM 2984</strain>
    </source>
</reference>
<evidence type="ECO:0000313" key="3">
    <source>
        <dbReference type="EMBL" id="KAK7001628.1"/>
    </source>
</evidence>
<proteinExistence type="inferred from homology"/>
<accession>A0AAW0A6X1</accession>
<dbReference type="InterPro" id="IPR021765">
    <property type="entry name" value="UstYa-like"/>
</dbReference>
<dbReference type="AlphaFoldDB" id="A0AAW0A6X1"/>
<dbReference type="Proteomes" id="UP001362999">
    <property type="component" value="Unassembled WGS sequence"/>
</dbReference>
<organism evidence="3 4">
    <name type="scientific">Favolaschia claudopus</name>
    <dbReference type="NCBI Taxonomy" id="2862362"/>
    <lineage>
        <taxon>Eukaryota</taxon>
        <taxon>Fungi</taxon>
        <taxon>Dikarya</taxon>
        <taxon>Basidiomycota</taxon>
        <taxon>Agaricomycotina</taxon>
        <taxon>Agaricomycetes</taxon>
        <taxon>Agaricomycetidae</taxon>
        <taxon>Agaricales</taxon>
        <taxon>Marasmiineae</taxon>
        <taxon>Mycenaceae</taxon>
        <taxon>Favolaschia</taxon>
    </lineage>
</organism>
<keyword evidence="2" id="KW-0812">Transmembrane</keyword>
<evidence type="ECO:0000313" key="4">
    <source>
        <dbReference type="Proteomes" id="UP001362999"/>
    </source>
</evidence>
<sequence length="198" mass="23029">MYAPQASVVVSALCILAILNITTVILGYYRHIETSLNIPTYIDKNYPLELVGWDIEPVEMAFHETVRFDLNASDSAADREWRLLYVPPYTVHLGPGQRLFALAFYHQFHCLRAMQFAITHPEDHTYTLEHIQHCLNYLRQHLLCAADDELEAGDFLRWDLTPGHLESLRVCRDWEKVYHIVDTSLMDFKESTHSPIRT</sequence>